<gene>
    <name evidence="2" type="ORF">EmuJ_000354500</name>
</gene>
<keyword evidence="1" id="KW-0732">Signal</keyword>
<dbReference type="Proteomes" id="UP000017246">
    <property type="component" value="Unassembled WGS sequence"/>
</dbReference>
<reference evidence="2" key="2">
    <citation type="submission" date="2015-11" db="EMBL/GenBank/DDBJ databases">
        <authorList>
            <person name="Zhang Y."/>
            <person name="Guo Z."/>
        </authorList>
    </citation>
    <scope>NUCLEOTIDE SEQUENCE</scope>
</reference>
<sequence>MKLGPLRLTIIFILLYLAECCLPQESSCFDHLENCGMFGGLRCCRPMYCLAKWGNKIGKCRHPGENIF</sequence>
<feature type="chain" id="PRO_5009741368" evidence="1">
    <location>
        <begin position="24"/>
        <end position="68"/>
    </location>
</feature>
<proteinExistence type="predicted"/>
<dbReference type="EMBL" id="LN902849">
    <property type="protein sequence ID" value="CDS36447.1"/>
    <property type="molecule type" value="Genomic_DNA"/>
</dbReference>
<protein>
    <submittedName>
        <fullName evidence="2">Uncharacterized protein</fullName>
    </submittedName>
</protein>
<feature type="signal peptide" evidence="1">
    <location>
        <begin position="1"/>
        <end position="23"/>
    </location>
</feature>
<accession>A0A068XW54</accession>
<evidence type="ECO:0000313" key="2">
    <source>
        <dbReference type="EMBL" id="CDS36447.1"/>
    </source>
</evidence>
<keyword evidence="3" id="KW-1185">Reference proteome</keyword>
<evidence type="ECO:0000313" key="3">
    <source>
        <dbReference type="Proteomes" id="UP000017246"/>
    </source>
</evidence>
<reference evidence="2" key="1">
    <citation type="journal article" date="2013" name="Nature">
        <title>The genomes of four tapeworm species reveal adaptations to parasitism.</title>
        <authorList>
            <person name="Tsai I.J."/>
            <person name="Zarowiecki M."/>
            <person name="Holroyd N."/>
            <person name="Garciarrubio A."/>
            <person name="Sanchez-Flores A."/>
            <person name="Brooks K.L."/>
            <person name="Tracey A."/>
            <person name="Bobes R.J."/>
            <person name="Fragoso G."/>
            <person name="Sciutto E."/>
            <person name="Aslett M."/>
            <person name="Beasley H."/>
            <person name="Bennett H.M."/>
            <person name="Cai J."/>
            <person name="Camicia F."/>
            <person name="Clark R."/>
            <person name="Cucher M."/>
            <person name="De Silva N."/>
            <person name="Day T.A."/>
            <person name="Deplazes P."/>
            <person name="Estrada K."/>
            <person name="Fernandez C."/>
            <person name="Holland P.W."/>
            <person name="Hou J."/>
            <person name="Hu S."/>
            <person name="Huckvale T."/>
            <person name="Hung S.S."/>
            <person name="Kamenetzky L."/>
            <person name="Keane J.A."/>
            <person name="Kiss F."/>
            <person name="Koziol U."/>
            <person name="Lambert O."/>
            <person name="Liu K."/>
            <person name="Luo X."/>
            <person name="Luo Y."/>
            <person name="Macchiaroli N."/>
            <person name="Nichol S."/>
            <person name="Paps J."/>
            <person name="Parkinson J."/>
            <person name="Pouchkina-Stantcheva N."/>
            <person name="Riddiford N."/>
            <person name="Rosenzvit M."/>
            <person name="Salinas G."/>
            <person name="Wasmuth J.D."/>
            <person name="Zamanian M."/>
            <person name="Zheng Y."/>
            <person name="Cai X."/>
            <person name="Soberon X."/>
            <person name="Olson P.D."/>
            <person name="Laclette J.P."/>
            <person name="Brehm K."/>
            <person name="Berriman M."/>
            <person name="Garciarrubio A."/>
            <person name="Bobes R.J."/>
            <person name="Fragoso G."/>
            <person name="Sanchez-Flores A."/>
            <person name="Estrada K."/>
            <person name="Cevallos M.A."/>
            <person name="Morett E."/>
            <person name="Gonzalez V."/>
            <person name="Portillo T."/>
            <person name="Ochoa-Leyva A."/>
            <person name="Jose M.V."/>
            <person name="Sciutto E."/>
            <person name="Landa A."/>
            <person name="Jimenez L."/>
            <person name="Valdes V."/>
            <person name="Carrero J.C."/>
            <person name="Larralde C."/>
            <person name="Morales-Montor J."/>
            <person name="Limon-Lason J."/>
            <person name="Soberon X."/>
            <person name="Laclette J.P."/>
        </authorList>
    </citation>
    <scope>NUCLEOTIDE SEQUENCE [LARGE SCALE GENOMIC DNA]</scope>
</reference>
<evidence type="ECO:0000256" key="1">
    <source>
        <dbReference type="SAM" id="SignalP"/>
    </source>
</evidence>
<organism evidence="2 3">
    <name type="scientific">Echinococcus multilocularis</name>
    <name type="common">Fox tapeworm</name>
    <dbReference type="NCBI Taxonomy" id="6211"/>
    <lineage>
        <taxon>Eukaryota</taxon>
        <taxon>Metazoa</taxon>
        <taxon>Spiralia</taxon>
        <taxon>Lophotrochozoa</taxon>
        <taxon>Platyhelminthes</taxon>
        <taxon>Cestoda</taxon>
        <taxon>Eucestoda</taxon>
        <taxon>Cyclophyllidea</taxon>
        <taxon>Taeniidae</taxon>
        <taxon>Echinococcus</taxon>
    </lineage>
</organism>
<name>A0A068XW54_ECHMU</name>
<dbReference type="AlphaFoldDB" id="A0A068XW54"/>